<gene>
    <name evidence="1" type="ORF">G3I32_34640</name>
</gene>
<dbReference type="EMBL" id="JAAGMA010000928">
    <property type="protein sequence ID" value="NEB13913.1"/>
    <property type="molecule type" value="Genomic_DNA"/>
</dbReference>
<accession>A0A7K3PVD9</accession>
<reference evidence="1 2" key="1">
    <citation type="submission" date="2020-01" db="EMBL/GenBank/DDBJ databases">
        <title>Insect and environment-associated Actinomycetes.</title>
        <authorList>
            <person name="Currrie C."/>
            <person name="Chevrette M."/>
            <person name="Carlson C."/>
            <person name="Stubbendieck R."/>
            <person name="Wendt-Pienkowski E."/>
        </authorList>
    </citation>
    <scope>NUCLEOTIDE SEQUENCE [LARGE SCALE GENOMIC DNA]</scope>
    <source>
        <strain evidence="1 2">SID14163</strain>
    </source>
</reference>
<organism evidence="1 2">
    <name type="scientific">Streptomyces coelicoflavus</name>
    <dbReference type="NCBI Taxonomy" id="285562"/>
    <lineage>
        <taxon>Bacteria</taxon>
        <taxon>Bacillati</taxon>
        <taxon>Actinomycetota</taxon>
        <taxon>Actinomycetes</taxon>
        <taxon>Kitasatosporales</taxon>
        <taxon>Streptomycetaceae</taxon>
        <taxon>Streptomyces</taxon>
    </lineage>
</organism>
<evidence type="ECO:0000313" key="2">
    <source>
        <dbReference type="Proteomes" id="UP000470446"/>
    </source>
</evidence>
<evidence type="ECO:0000313" key="1">
    <source>
        <dbReference type="EMBL" id="NEB13913.1"/>
    </source>
</evidence>
<name>A0A7K3PVD9_9ACTN</name>
<feature type="non-terminal residue" evidence="1">
    <location>
        <position position="1"/>
    </location>
</feature>
<protein>
    <submittedName>
        <fullName evidence="1">Glutamate racemase</fullName>
    </submittedName>
</protein>
<dbReference type="AlphaFoldDB" id="A0A7K3PVD9"/>
<proteinExistence type="predicted"/>
<dbReference type="Proteomes" id="UP000470446">
    <property type="component" value="Unassembled WGS sequence"/>
</dbReference>
<comment type="caution">
    <text evidence="1">The sequence shown here is derived from an EMBL/GenBank/DDBJ whole genome shotgun (WGS) entry which is preliminary data.</text>
</comment>
<sequence>PDPGAPAAGTLTVLLSGREGALPAPALAYAEGRLLHAVTPAG</sequence>